<evidence type="ECO:0000256" key="11">
    <source>
        <dbReference type="ARBA" id="ARBA00022984"/>
    </source>
</evidence>
<evidence type="ECO:0000256" key="16">
    <source>
        <dbReference type="ARBA" id="ARBA00048493"/>
    </source>
</evidence>
<dbReference type="Pfam" id="PF12804">
    <property type="entry name" value="NTP_transf_3"/>
    <property type="match status" value="1"/>
</dbReference>
<dbReference type="InterPro" id="IPR029044">
    <property type="entry name" value="Nucleotide-diphossugar_trans"/>
</dbReference>
<feature type="binding site" evidence="18">
    <location>
        <position position="385"/>
    </location>
    <ligand>
        <name>acetyl-CoA</name>
        <dbReference type="ChEBI" id="CHEBI:57288"/>
    </ligand>
</feature>
<dbReference type="GO" id="GO:0019134">
    <property type="term" value="F:glucosamine-1-phosphate N-acetyltransferase activity"/>
    <property type="evidence" value="ECO:0007669"/>
    <property type="project" value="UniProtKB-UniRule"/>
</dbReference>
<comment type="similarity">
    <text evidence="3 18">In the N-terminal section; belongs to the N-acetylglucosamine-1-phosphate uridyltransferase family.</text>
</comment>
<keyword evidence="10 18" id="KW-0133">Cell shape</keyword>
<evidence type="ECO:0000313" key="20">
    <source>
        <dbReference type="EMBL" id="PPB81832.1"/>
    </source>
</evidence>
<dbReference type="InterPro" id="IPR001451">
    <property type="entry name" value="Hexapep"/>
</dbReference>
<dbReference type="SUPFAM" id="SSF51161">
    <property type="entry name" value="Trimeric LpxA-like enzymes"/>
    <property type="match status" value="1"/>
</dbReference>
<feature type="binding site" evidence="18">
    <location>
        <position position="445"/>
    </location>
    <ligand>
        <name>acetyl-CoA</name>
        <dbReference type="ChEBI" id="CHEBI:57288"/>
    </ligand>
</feature>
<evidence type="ECO:0000256" key="8">
    <source>
        <dbReference type="ARBA" id="ARBA00022737"/>
    </source>
</evidence>
<comment type="pathway">
    <text evidence="18">Nucleotide-sugar biosynthesis; UDP-N-acetyl-alpha-D-glucosamine biosynthesis; N-acetyl-alpha-D-glucosamine 1-phosphate from alpha-D-glucosamine 6-phosphate (route II): step 2/2.</text>
</comment>
<comment type="caution">
    <text evidence="18">Lacks conserved residue(s) required for the propagation of feature annotation.</text>
</comment>
<keyword evidence="6 18" id="KW-0548">Nucleotidyltransferase</keyword>
<comment type="pathway">
    <text evidence="18">Nucleotide-sugar biosynthesis; UDP-N-acetyl-alpha-D-glucosamine biosynthesis; UDP-N-acetyl-alpha-D-glucosamine from N-acetyl-alpha-D-glucosamine 1-phosphate: step 1/1.</text>
</comment>
<comment type="similarity">
    <text evidence="2 18">In the C-terminal section; belongs to the transferase hexapeptide repeat family.</text>
</comment>
<dbReference type="EC" id="2.7.7.23" evidence="18"/>
<dbReference type="NCBIfam" id="TIGR01173">
    <property type="entry name" value="glmU"/>
    <property type="match status" value="1"/>
</dbReference>
<feature type="binding site" evidence="18">
    <location>
        <position position="192"/>
    </location>
    <ligand>
        <name>UDP-N-acetyl-alpha-D-glucosamine</name>
        <dbReference type="ChEBI" id="CHEBI:57705"/>
    </ligand>
</feature>
<dbReference type="InterPro" id="IPR011004">
    <property type="entry name" value="Trimer_LpxA-like_sf"/>
</dbReference>
<feature type="binding site" evidence="18">
    <location>
        <position position="382"/>
    </location>
    <ligand>
        <name>UDP-N-acetyl-alpha-D-glucosamine</name>
        <dbReference type="ChEBI" id="CHEBI:57705"/>
    </ligand>
</feature>
<evidence type="ECO:0000259" key="19">
    <source>
        <dbReference type="Pfam" id="PF12804"/>
    </source>
</evidence>
<keyword evidence="4 18" id="KW-0963">Cytoplasm</keyword>
<keyword evidence="7 18" id="KW-0479">Metal-binding</keyword>
<evidence type="ECO:0000256" key="12">
    <source>
        <dbReference type="ARBA" id="ARBA00023268"/>
    </source>
</evidence>
<evidence type="ECO:0000313" key="21">
    <source>
        <dbReference type="Proteomes" id="UP000239736"/>
    </source>
</evidence>
<dbReference type="Gene3D" id="2.160.10.10">
    <property type="entry name" value="Hexapeptide repeat proteins"/>
    <property type="match status" value="1"/>
</dbReference>
<dbReference type="HAMAP" id="MF_01631">
    <property type="entry name" value="GlmU"/>
    <property type="match status" value="1"/>
</dbReference>
<feature type="binding site" evidence="18">
    <location>
        <begin position="105"/>
        <end position="106"/>
    </location>
    <ligand>
        <name>UDP-N-acetyl-alpha-D-glucosamine</name>
        <dbReference type="ChEBI" id="CHEBI:57705"/>
    </ligand>
</feature>
<dbReference type="GO" id="GO:0009252">
    <property type="term" value="P:peptidoglycan biosynthetic process"/>
    <property type="evidence" value="ECO:0007669"/>
    <property type="project" value="UniProtKB-UniRule"/>
</dbReference>
<dbReference type="GO" id="GO:0016020">
    <property type="term" value="C:membrane"/>
    <property type="evidence" value="ECO:0007669"/>
    <property type="project" value="GOC"/>
</dbReference>
<keyword evidence="11 18" id="KW-0573">Peptidoglycan synthesis</keyword>
<feature type="binding site" evidence="18">
    <location>
        <position position="410"/>
    </location>
    <ligand>
        <name>acetyl-CoA</name>
        <dbReference type="ChEBI" id="CHEBI:57288"/>
    </ligand>
</feature>
<feature type="domain" description="MobA-like NTP transferase" evidence="19">
    <location>
        <begin position="31"/>
        <end position="151"/>
    </location>
</feature>
<evidence type="ECO:0000256" key="2">
    <source>
        <dbReference type="ARBA" id="ARBA00007707"/>
    </source>
</evidence>
<reference evidence="20 21" key="1">
    <citation type="submission" date="2018-01" db="EMBL/GenBank/DDBJ databases">
        <title>Genomic Encyclopedia of Archaeal and Bacterial Type Strains, Phase II (KMG-II): from individual species to whole genera.</title>
        <authorList>
            <person name="Goeker M."/>
        </authorList>
    </citation>
    <scope>NUCLEOTIDE SEQUENCE [LARGE SCALE GENOMIC DNA]</scope>
    <source>
        <strain evidence="20 21">DSM 12048</strain>
    </source>
</reference>
<dbReference type="Pfam" id="PF00132">
    <property type="entry name" value="Hexapep"/>
    <property type="match status" value="1"/>
</dbReference>
<dbReference type="UniPathway" id="UPA00973"/>
<evidence type="ECO:0000256" key="13">
    <source>
        <dbReference type="ARBA" id="ARBA00023315"/>
    </source>
</evidence>
<evidence type="ECO:0000256" key="7">
    <source>
        <dbReference type="ARBA" id="ARBA00022723"/>
    </source>
</evidence>
<evidence type="ECO:0000256" key="4">
    <source>
        <dbReference type="ARBA" id="ARBA00022490"/>
    </source>
</evidence>
<dbReference type="InterPro" id="IPR005882">
    <property type="entry name" value="Bifunctional_GlmU"/>
</dbReference>
<evidence type="ECO:0000256" key="5">
    <source>
        <dbReference type="ARBA" id="ARBA00022679"/>
    </source>
</evidence>
<dbReference type="AlphaFoldDB" id="A0A2S5JK73"/>
<dbReference type="GO" id="GO:0000287">
    <property type="term" value="F:magnesium ion binding"/>
    <property type="evidence" value="ECO:0007669"/>
    <property type="project" value="UniProtKB-UniRule"/>
</dbReference>
<evidence type="ECO:0000256" key="3">
    <source>
        <dbReference type="ARBA" id="ARBA00007947"/>
    </source>
</evidence>
<feature type="binding site" evidence="18">
    <location>
        <begin position="128"/>
        <end position="130"/>
    </location>
    <ligand>
        <name>UDP-N-acetyl-alpha-D-glucosamine</name>
        <dbReference type="ChEBI" id="CHEBI:57705"/>
    </ligand>
</feature>
<feature type="binding site" evidence="18">
    <location>
        <position position="130"/>
    </location>
    <ligand>
        <name>Mg(2+)</name>
        <dbReference type="ChEBI" id="CHEBI:18420"/>
    </ligand>
</feature>
<feature type="binding site" evidence="18">
    <location>
        <begin position="391"/>
        <end position="392"/>
    </location>
    <ligand>
        <name>acetyl-CoA</name>
        <dbReference type="ChEBI" id="CHEBI:57288"/>
    </ligand>
</feature>
<dbReference type="GO" id="GO:0000902">
    <property type="term" value="P:cell morphogenesis"/>
    <property type="evidence" value="ECO:0007669"/>
    <property type="project" value="UniProtKB-UniRule"/>
</dbReference>
<comment type="subcellular location">
    <subcellularLocation>
        <location evidence="1 18">Cytoplasm</location>
    </subcellularLocation>
</comment>
<feature type="region of interest" description="Linker" evidence="18">
    <location>
        <begin position="252"/>
        <end position="272"/>
    </location>
</feature>
<evidence type="ECO:0000256" key="9">
    <source>
        <dbReference type="ARBA" id="ARBA00022842"/>
    </source>
</evidence>
<evidence type="ECO:0000256" key="18">
    <source>
        <dbReference type="HAMAP-Rule" id="MF_01631"/>
    </source>
</evidence>
<comment type="subunit">
    <text evidence="18">Homotrimer.</text>
</comment>
<feature type="active site" description="Proton acceptor" evidence="18">
    <location>
        <position position="368"/>
    </location>
</feature>
<name>A0A2S5JK73_9RHOB</name>
<comment type="catalytic activity">
    <reaction evidence="16 18">
        <text>N-acetyl-alpha-D-glucosamine 1-phosphate + UTP + H(+) = UDP-N-acetyl-alpha-D-glucosamine + diphosphate</text>
        <dbReference type="Rhea" id="RHEA:13509"/>
        <dbReference type="ChEBI" id="CHEBI:15378"/>
        <dbReference type="ChEBI" id="CHEBI:33019"/>
        <dbReference type="ChEBI" id="CHEBI:46398"/>
        <dbReference type="ChEBI" id="CHEBI:57705"/>
        <dbReference type="ChEBI" id="CHEBI:57776"/>
        <dbReference type="EC" id="2.7.7.23"/>
    </reaction>
</comment>
<organism evidence="20 21">
    <name type="scientific">Albidovulum inexpectatum</name>
    <dbReference type="NCBI Taxonomy" id="196587"/>
    <lineage>
        <taxon>Bacteria</taxon>
        <taxon>Pseudomonadati</taxon>
        <taxon>Pseudomonadota</taxon>
        <taxon>Alphaproteobacteria</taxon>
        <taxon>Rhodobacterales</taxon>
        <taxon>Paracoccaceae</taxon>
        <taxon>Albidovulum</taxon>
    </lineage>
</organism>
<feature type="region of interest" description="N-acetyltransferase" evidence="18">
    <location>
        <begin position="273"/>
        <end position="476"/>
    </location>
</feature>
<keyword evidence="8 18" id="KW-0677">Repeat</keyword>
<dbReference type="NCBIfam" id="NF010933">
    <property type="entry name" value="PRK14353.1"/>
    <property type="match status" value="1"/>
</dbReference>
<evidence type="ECO:0000256" key="14">
    <source>
        <dbReference type="ARBA" id="ARBA00023316"/>
    </source>
</evidence>
<dbReference type="CDD" id="cd02540">
    <property type="entry name" value="GT2_GlmU_N_bac"/>
    <property type="match status" value="1"/>
</dbReference>
<comment type="caution">
    <text evidence="20">The sequence shown here is derived from an EMBL/GenBank/DDBJ whole genome shotgun (WGS) entry which is preliminary data.</text>
</comment>
<evidence type="ECO:0000256" key="6">
    <source>
        <dbReference type="ARBA" id="ARBA00022695"/>
    </source>
</evidence>
<keyword evidence="14 18" id="KW-0961">Cell wall biogenesis/degradation</keyword>
<evidence type="ECO:0000256" key="15">
    <source>
        <dbReference type="ARBA" id="ARBA00048247"/>
    </source>
</evidence>
<feature type="binding site" evidence="18">
    <location>
        <begin position="33"/>
        <end position="36"/>
    </location>
    <ligand>
        <name>UDP-N-acetyl-alpha-D-glucosamine</name>
        <dbReference type="ChEBI" id="CHEBI:57705"/>
    </ligand>
</feature>
<dbReference type="GO" id="GO:0003977">
    <property type="term" value="F:UDP-N-acetylglucosamine diphosphorylase activity"/>
    <property type="evidence" value="ECO:0007669"/>
    <property type="project" value="UniProtKB-UniRule"/>
</dbReference>
<keyword evidence="9 18" id="KW-0460">Magnesium</keyword>
<dbReference type="InterPro" id="IPR050065">
    <property type="entry name" value="GlmU-like"/>
</dbReference>
<dbReference type="UniPathway" id="UPA00113">
    <property type="reaction ID" value="UER00532"/>
</dbReference>
<feature type="binding site" evidence="18">
    <location>
        <position position="47"/>
    </location>
    <ligand>
        <name>UDP-N-acetyl-alpha-D-glucosamine</name>
        <dbReference type="ChEBI" id="CHEBI:57705"/>
    </ligand>
</feature>
<dbReference type="CDD" id="cd03353">
    <property type="entry name" value="LbH_GlmU_C"/>
    <property type="match status" value="1"/>
</dbReference>
<feature type="binding site" evidence="18">
    <location>
        <position position="371"/>
    </location>
    <ligand>
        <name>UDP-N-acetyl-alpha-D-glucosamine</name>
        <dbReference type="ChEBI" id="CHEBI:57705"/>
    </ligand>
</feature>
<feature type="binding site" evidence="18">
    <location>
        <position position="163"/>
    </location>
    <ligand>
        <name>UDP-N-acetyl-alpha-D-glucosamine</name>
        <dbReference type="ChEBI" id="CHEBI:57705"/>
    </ligand>
</feature>
<dbReference type="Proteomes" id="UP000239736">
    <property type="component" value="Unassembled WGS sequence"/>
</dbReference>
<comment type="catalytic activity">
    <reaction evidence="15 18">
        <text>alpha-D-glucosamine 1-phosphate + acetyl-CoA = N-acetyl-alpha-D-glucosamine 1-phosphate + CoA + H(+)</text>
        <dbReference type="Rhea" id="RHEA:13725"/>
        <dbReference type="ChEBI" id="CHEBI:15378"/>
        <dbReference type="ChEBI" id="CHEBI:57287"/>
        <dbReference type="ChEBI" id="CHEBI:57288"/>
        <dbReference type="ChEBI" id="CHEBI:57776"/>
        <dbReference type="ChEBI" id="CHEBI:58516"/>
        <dbReference type="EC" id="2.3.1.157"/>
    </reaction>
</comment>
<comment type="cofactor">
    <cofactor evidence="18">
        <name>Mg(2+)</name>
        <dbReference type="ChEBI" id="CHEBI:18420"/>
    </cofactor>
    <text evidence="18">Binds 1 Mg(2+) ion per subunit.</text>
</comment>
<dbReference type="GO" id="GO:0071555">
    <property type="term" value="P:cell wall organization"/>
    <property type="evidence" value="ECO:0007669"/>
    <property type="project" value="UniProtKB-KW"/>
</dbReference>
<keyword evidence="5 18" id="KW-0808">Transferase</keyword>
<evidence type="ECO:0000256" key="17">
    <source>
        <dbReference type="ARBA" id="ARBA00049628"/>
    </source>
</evidence>
<evidence type="ECO:0000256" key="1">
    <source>
        <dbReference type="ARBA" id="ARBA00004496"/>
    </source>
</evidence>
<proteinExistence type="inferred from homology"/>
<dbReference type="InterPro" id="IPR025877">
    <property type="entry name" value="MobA-like_NTP_Trfase"/>
</dbReference>
<dbReference type="PANTHER" id="PTHR43584:SF3">
    <property type="entry name" value="BIFUNCTIONAL PROTEIN GLMU"/>
    <property type="match status" value="1"/>
</dbReference>
<comment type="function">
    <text evidence="17 18">Catalyzes the last two sequential reactions in the de novo biosynthetic pathway for UDP-N-acetylglucosamine (UDP-GlcNAc). The C-terminal domain catalyzes the transfer of acetyl group from acetyl coenzyme A to glucosamine-1-phosphate (GlcN-1-P) to produce N-acetylglucosamine-1-phosphate (GlcNAc-1-P), which is converted into UDP-GlcNAc by the transfer of uridine 5-monophosphate (from uridine 5-triphosphate), a reaction catalyzed by the N-terminal domain.</text>
</comment>
<dbReference type="GO" id="GO:0006048">
    <property type="term" value="P:UDP-N-acetylglucosamine biosynthetic process"/>
    <property type="evidence" value="ECO:0007669"/>
    <property type="project" value="UniProtKB-UniPathway"/>
</dbReference>
<feature type="binding site" evidence="18">
    <location>
        <position position="338"/>
    </location>
    <ligand>
        <name>UDP-N-acetyl-alpha-D-glucosamine</name>
        <dbReference type="ChEBI" id="CHEBI:57705"/>
    </ligand>
</feature>
<dbReference type="InterPro" id="IPR038009">
    <property type="entry name" value="GlmU_C_LbH"/>
</dbReference>
<comment type="pathway">
    <text evidence="18">Bacterial outer membrane biogenesis; LPS lipid A biosynthesis.</text>
</comment>
<feature type="binding site" evidence="18">
    <location>
        <position position="428"/>
    </location>
    <ligand>
        <name>acetyl-CoA</name>
        <dbReference type="ChEBI" id="CHEBI:57288"/>
    </ligand>
</feature>
<protein>
    <recommendedName>
        <fullName evidence="18">Bifunctional protein GlmU</fullName>
    </recommendedName>
    <domain>
        <recommendedName>
            <fullName evidence="18">UDP-N-acetylglucosamine pyrophosphorylase</fullName>
            <ecNumber evidence="18">2.7.7.23</ecNumber>
        </recommendedName>
        <alternativeName>
            <fullName evidence="18">N-acetylglucosamine-1-phosphate uridyltransferase</fullName>
        </alternativeName>
    </domain>
    <domain>
        <recommendedName>
            <fullName evidence="18">Glucosamine-1-phosphate N-acetyltransferase</fullName>
            <ecNumber evidence="18">2.3.1.157</ecNumber>
        </recommendedName>
    </domain>
</protein>
<dbReference type="Gene3D" id="3.90.550.10">
    <property type="entry name" value="Spore Coat Polysaccharide Biosynthesis Protein SpsA, Chain A"/>
    <property type="match status" value="1"/>
</dbReference>
<gene>
    <name evidence="18" type="primary">glmU</name>
    <name evidence="20" type="ORF">LV82_01049</name>
</gene>
<dbReference type="GO" id="GO:0009245">
    <property type="term" value="P:lipid A biosynthetic process"/>
    <property type="evidence" value="ECO:0007669"/>
    <property type="project" value="UniProtKB-UniRule"/>
</dbReference>
<feature type="binding site" evidence="18">
    <location>
        <position position="356"/>
    </location>
    <ligand>
        <name>UDP-N-acetyl-alpha-D-glucosamine</name>
        <dbReference type="ChEBI" id="CHEBI:57705"/>
    </ligand>
</feature>
<feature type="region of interest" description="Pyrophosphorylase" evidence="18">
    <location>
        <begin position="1"/>
        <end position="251"/>
    </location>
</feature>
<dbReference type="EMBL" id="PRDS01000002">
    <property type="protein sequence ID" value="PPB81832.1"/>
    <property type="molecule type" value="Genomic_DNA"/>
</dbReference>
<dbReference type="PANTHER" id="PTHR43584">
    <property type="entry name" value="NUCLEOTIDYL TRANSFERASE"/>
    <property type="match status" value="1"/>
</dbReference>
<dbReference type="GO" id="GO:0008360">
    <property type="term" value="P:regulation of cell shape"/>
    <property type="evidence" value="ECO:0007669"/>
    <property type="project" value="UniProtKB-KW"/>
</dbReference>
<feature type="binding site" evidence="18">
    <location>
        <position position="100"/>
    </location>
    <ligand>
        <name>UDP-N-acetyl-alpha-D-glucosamine</name>
        <dbReference type="ChEBI" id="CHEBI:57705"/>
    </ligand>
</feature>
<keyword evidence="21" id="KW-1185">Reference proteome</keyword>
<feature type="binding site" evidence="18">
    <location>
        <position position="177"/>
    </location>
    <ligand>
        <name>UDP-N-acetyl-alpha-D-glucosamine</name>
        <dbReference type="ChEBI" id="CHEBI:57705"/>
    </ligand>
</feature>
<dbReference type="SUPFAM" id="SSF53448">
    <property type="entry name" value="Nucleotide-diphospho-sugar transferases"/>
    <property type="match status" value="1"/>
</dbReference>
<dbReference type="EC" id="2.3.1.157" evidence="18"/>
<sequence>MPPPLATRRVMGKTCATPREDEFMSRSTALVILAAGQGTRMNSDLPKVLHKLAGAPVLAHAMRAGAQIEPDRTIVVTGHEAEQVEQAVREFDEAAICVRQTEQLGTGHAVAQALPALEGFSGRVIILYGDTPLVRPETLQALADNPAEIAITGFHAADPRRYGRLITSDRGLERIVEFKDAKDEERAISLCNGGMMAVSYPLLAELLAEMKNDNAAGEYYLTDLVSLARARGAQAAVVMCKEDEVLGVDTRSQLARAEALFQARARAEALENGVTLTAPETVFFAFDTVIGRDAIVGPNVVFGSGVTVESGAEIRAFCHLEGCHISRGATVGPFARLRPGAELAEDVHVGNFVEIKNAILDEGVKVGHLSYLGDAHVGEHTNIGAGTITCNYDGVMKHRTEIGARAFIGSDTMLVAPVRIGAGAFTATGSVITQDVPAEALAIARARQENKPGFATRLVEKLKKAKAARAARRELN</sequence>
<dbReference type="GO" id="GO:0005737">
    <property type="term" value="C:cytoplasm"/>
    <property type="evidence" value="ECO:0007669"/>
    <property type="project" value="UniProtKB-SubCell"/>
</dbReference>
<accession>A0A2S5JK73</accession>
<evidence type="ECO:0000256" key="10">
    <source>
        <dbReference type="ARBA" id="ARBA00022960"/>
    </source>
</evidence>
<keyword evidence="13 18" id="KW-0012">Acyltransferase</keyword>
<keyword evidence="12 18" id="KW-0511">Multifunctional enzyme</keyword>